<dbReference type="RefSeq" id="WP_380005312.1">
    <property type="nucleotide sequence ID" value="NZ_JBHSGA010000025.1"/>
</dbReference>
<name>A0ABV9C8B8_9GAMM</name>
<dbReference type="EMBL" id="JBHSGA010000025">
    <property type="protein sequence ID" value="MFC4529081.1"/>
    <property type="molecule type" value="Genomic_DNA"/>
</dbReference>
<protein>
    <submittedName>
        <fullName evidence="1">Uncharacterized protein</fullName>
    </submittedName>
</protein>
<reference evidence="2" key="1">
    <citation type="journal article" date="2019" name="Int. J. Syst. Evol. Microbiol.">
        <title>The Global Catalogue of Microorganisms (GCM) 10K type strain sequencing project: providing services to taxonomists for standard genome sequencing and annotation.</title>
        <authorList>
            <consortium name="The Broad Institute Genomics Platform"/>
            <consortium name="The Broad Institute Genome Sequencing Center for Infectious Disease"/>
            <person name="Wu L."/>
            <person name="Ma J."/>
        </authorList>
    </citation>
    <scope>NUCLEOTIDE SEQUENCE [LARGE SCALE GENOMIC DNA]</scope>
    <source>
        <strain evidence="2">CCM 4481</strain>
    </source>
</reference>
<evidence type="ECO:0000313" key="1">
    <source>
        <dbReference type="EMBL" id="MFC4529081.1"/>
    </source>
</evidence>
<proteinExistence type="predicted"/>
<evidence type="ECO:0000313" key="2">
    <source>
        <dbReference type="Proteomes" id="UP001595961"/>
    </source>
</evidence>
<organism evidence="1 2">
    <name type="scientific">Dyella halodurans</name>
    <dbReference type="NCBI Taxonomy" id="1920171"/>
    <lineage>
        <taxon>Bacteria</taxon>
        <taxon>Pseudomonadati</taxon>
        <taxon>Pseudomonadota</taxon>
        <taxon>Gammaproteobacteria</taxon>
        <taxon>Lysobacterales</taxon>
        <taxon>Rhodanobacteraceae</taxon>
        <taxon>Dyella</taxon>
    </lineage>
</organism>
<dbReference type="Proteomes" id="UP001595961">
    <property type="component" value="Unassembled WGS sequence"/>
</dbReference>
<sequence>MASLTEYLMADRAEEIALARSAAPAAISDAATVLVLEAHGYVTAVEGKNGFVCAVERAWMSPFDAPQFWNPKLRGPICFNPAAARSILPMTYKRTALVLAGQSREAIKADIEAALAARQLPPLESGAMSYMMSKQAFLDDRAGHWIPHLMFYTATNVDWGADQAGSPIMLNPQFHGSPEPVNVFMIPAGKWSDGTVAPSR</sequence>
<accession>A0ABV9C8B8</accession>
<keyword evidence="2" id="KW-1185">Reference proteome</keyword>
<comment type="caution">
    <text evidence="1">The sequence shown here is derived from an EMBL/GenBank/DDBJ whole genome shotgun (WGS) entry which is preliminary data.</text>
</comment>
<gene>
    <name evidence="1" type="ORF">ACFO5W_20720</name>
</gene>